<gene>
    <name evidence="6" type="ORF">E1263_19985</name>
</gene>
<dbReference type="InterPro" id="IPR003593">
    <property type="entry name" value="AAA+_ATPase"/>
</dbReference>
<dbReference type="PROSITE" id="PS50901">
    <property type="entry name" value="FTSK"/>
    <property type="match status" value="2"/>
</dbReference>
<keyword evidence="2 3" id="KW-0067">ATP-binding</keyword>
<dbReference type="EMBL" id="SMKX01000055">
    <property type="protein sequence ID" value="TDD58297.1"/>
    <property type="molecule type" value="Genomic_DNA"/>
</dbReference>
<evidence type="ECO:0000256" key="1">
    <source>
        <dbReference type="ARBA" id="ARBA00022741"/>
    </source>
</evidence>
<feature type="binding site" evidence="3">
    <location>
        <begin position="711"/>
        <end position="718"/>
    </location>
    <ligand>
        <name>ATP</name>
        <dbReference type="ChEBI" id="CHEBI:30616"/>
    </ligand>
</feature>
<keyword evidence="1 3" id="KW-0547">Nucleotide-binding</keyword>
<dbReference type="SUPFAM" id="SSF52540">
    <property type="entry name" value="P-loop containing nucleoside triphosphate hydrolases"/>
    <property type="match status" value="3"/>
</dbReference>
<keyword evidence="7" id="KW-1185">Reference proteome</keyword>
<reference evidence="6 7" key="1">
    <citation type="submission" date="2019-03" db="EMBL/GenBank/DDBJ databases">
        <title>Draft genome sequences of novel Actinobacteria.</title>
        <authorList>
            <person name="Sahin N."/>
            <person name="Ay H."/>
            <person name="Saygin H."/>
        </authorList>
    </citation>
    <scope>NUCLEOTIDE SEQUENCE [LARGE SCALE GENOMIC DNA]</scope>
    <source>
        <strain evidence="6 7">JCM 13523</strain>
    </source>
</reference>
<dbReference type="GO" id="GO:0003677">
    <property type="term" value="F:DNA binding"/>
    <property type="evidence" value="ECO:0007669"/>
    <property type="project" value="InterPro"/>
</dbReference>
<proteinExistence type="predicted"/>
<evidence type="ECO:0000313" key="6">
    <source>
        <dbReference type="EMBL" id="TDD58297.1"/>
    </source>
</evidence>
<dbReference type="InterPro" id="IPR027417">
    <property type="entry name" value="P-loop_NTPase"/>
</dbReference>
<evidence type="ECO:0000256" key="3">
    <source>
        <dbReference type="PROSITE-ProRule" id="PRU00289"/>
    </source>
</evidence>
<comment type="caution">
    <text evidence="6">The sequence shown here is derived from an EMBL/GenBank/DDBJ whole genome shotgun (WGS) entry which is preliminary data.</text>
</comment>
<dbReference type="CDD" id="cd01127">
    <property type="entry name" value="TrwB_TraG_TraD_VirD4"/>
    <property type="match status" value="1"/>
</dbReference>
<feature type="domain" description="FtsK" evidence="5">
    <location>
        <begin position="693"/>
        <end position="883"/>
    </location>
</feature>
<dbReference type="SMART" id="SM00382">
    <property type="entry name" value="AAA"/>
    <property type="match status" value="3"/>
</dbReference>
<dbReference type="OrthoDB" id="9807790at2"/>
<dbReference type="Gene3D" id="3.40.50.300">
    <property type="entry name" value="P-loop containing nucleotide triphosphate hydrolases"/>
    <property type="match status" value="4"/>
</dbReference>
<evidence type="ECO:0000313" key="7">
    <source>
        <dbReference type="Proteomes" id="UP000295124"/>
    </source>
</evidence>
<feature type="binding site" evidence="3">
    <location>
        <begin position="1042"/>
        <end position="1049"/>
    </location>
    <ligand>
        <name>ATP</name>
        <dbReference type="ChEBI" id="CHEBI:30616"/>
    </ligand>
</feature>
<protein>
    <submittedName>
        <fullName evidence="6">Cell division-like protein</fullName>
    </submittedName>
</protein>
<dbReference type="GO" id="GO:0051301">
    <property type="term" value="P:cell division"/>
    <property type="evidence" value="ECO:0007669"/>
    <property type="project" value="UniProtKB-KW"/>
</dbReference>
<feature type="coiled-coil region" evidence="4">
    <location>
        <begin position="337"/>
        <end position="364"/>
    </location>
</feature>
<dbReference type="InterPro" id="IPR002543">
    <property type="entry name" value="FtsK_dom"/>
</dbReference>
<evidence type="ECO:0000256" key="4">
    <source>
        <dbReference type="SAM" id="Coils"/>
    </source>
</evidence>
<dbReference type="InterPro" id="IPR050206">
    <property type="entry name" value="FtsK/SpoIIIE/SftA"/>
</dbReference>
<dbReference type="PANTHER" id="PTHR22683">
    <property type="entry name" value="SPORULATION PROTEIN RELATED"/>
    <property type="match status" value="1"/>
</dbReference>
<dbReference type="GO" id="GO:0005524">
    <property type="term" value="F:ATP binding"/>
    <property type="evidence" value="ECO:0007669"/>
    <property type="project" value="UniProtKB-UniRule"/>
</dbReference>
<keyword evidence="6" id="KW-0131">Cell cycle</keyword>
<name>A0A4V2YPH3_9ACTN</name>
<dbReference type="RefSeq" id="WP_132169523.1">
    <property type="nucleotide sequence ID" value="NZ_SMKX01000055.1"/>
</dbReference>
<dbReference type="Proteomes" id="UP000295124">
    <property type="component" value="Unassembled WGS sequence"/>
</dbReference>
<dbReference type="PANTHER" id="PTHR22683:SF1">
    <property type="entry name" value="TYPE VII SECRETION SYSTEM PROTEIN ESSC"/>
    <property type="match status" value="1"/>
</dbReference>
<sequence length="1509" mass="160221">MRFVLTVADPAAGKSVDVLVDAEPGLTVGALVPRLVAAVGRDVATPGNVINLRDPGPVEDRTPPVFVDGKPVDPRLELAASPLREGTLLSIGDSRGCVPAEPQGVVELRVVSGPGAGSVHRLGMGTYTMGSAADAGVRLMSSGVPPLVATLNVSVAGEVTIRPEELGGAGGMERPVDPMAGPIVIPDETGDEETTYVLEPGQQPALIELDRRDLSAGSRWSGSDWQPGAQLTVGPVMLTLAAVEPPDASLSPNPAGGTLDFNRPPRLLPPPRMTEFSLPSEPEKGQKPTFPLLMMLLPLVGSVALALILKQPGMLLFGLLSPLMYIGQYLQSRKEGKSGYRVQLAKYEERKARVERDARRALVAERNARRRDLPDPAAVLLFATGPRARLWERRPSDPDWLELRVGIADRPSEVMVEDQSLDSHLRKRTWTAPDVPATLPLVGVGVLGVSGAGGAAQQIGAWLAGQLAALHSPRALRLVVLCPPESAPTWQWMRWLPHVRGTEDDGFLGMFGNDNETTVRRINELARLVEARRKALNANSPVPQPALFAEQIVVIMDGARRLRLLPGVVGLLNDGPSVGVRFICLDSDGRQLPDEANAVIEPHGQWWRLRQTGAPIVDGIRPDIVTPQWLDRLARSLAPIQDVSGGDEATAIPASSRLLTVLGMEAPSADLLAQGWASGGGRTTHAIIGEGAEGPFGIDIVRDGPHGLVAGTTGAGKSELLQSIIGSLAVGNRPDEMTFVLVDYKGGAAFKDCNHLPHTVGMVTDLDGHLTTRALASLAAELHRREHQLKRANAKDIEEYLERMEPADERMPRLLIVIDEFAAMVSELPDFVTGIVDIARRGRSLGVHLILATQRPAGVVTNDIKANTNLRIALRVTDAGDSSDVIEAPEAAYISKGTPGRGYARLGHSSLIPFQTSRVGGRPPGLVAATVGVRPIDWRDLGRPAAFDVQEAEDDVLVPTDLATLVKALQGAAEVAGIKTPPSPWLPPLDGIVTLDDLEVTSAPQDGALPPIPFGLADVPSQQARQVATYDLESAGHLAIIGAPRSGRSAALRAIAGSIGRTIEPKDIHLYGVDCGNNALLPIISLPHTGAVVSREQADRLTRLTARLQAVIGNRQQELASKGFADVSEQRRASPVDERMPYLVVLLDRWEGFVAAFESVDNSRLVEAWLQILQEGAGAGVKVVMTADKSALVGRISTLMEDRLMLRMTDPSDFLMIGMPTKEVPDKFPPGRGFRSSGLLETQIALLDKNDDGTAQVAALHRIGAAATPTSEIPIRLQPFRVDALPASIGAAAALELGPQPLRPTEVLVGVGGDNLGIRAFDAYEHGPGLLVVGPPRSGRSTTLLTMIDSLTSRGWQVVAIVPRRSPLRDLTGKPGIAGVYGAEADTEQVKSVLDGLSSPFAIVVDDLELLGMDGAMSELVDARVGMLRDTGNLVIGAGSTGDLTAAYRGPAASMKKSRAGIVLDPQKYDDAEIFGINLPRGMAGGAPPGRALFVVGGRWEPVQVAKPD</sequence>
<evidence type="ECO:0000259" key="5">
    <source>
        <dbReference type="PROSITE" id="PS50901"/>
    </source>
</evidence>
<organism evidence="6 7">
    <name type="scientific">Kribbella antibiotica</name>
    <dbReference type="NCBI Taxonomy" id="190195"/>
    <lineage>
        <taxon>Bacteria</taxon>
        <taxon>Bacillati</taxon>
        <taxon>Actinomycetota</taxon>
        <taxon>Actinomycetes</taxon>
        <taxon>Propionibacteriales</taxon>
        <taxon>Kribbellaceae</taxon>
        <taxon>Kribbella</taxon>
    </lineage>
</organism>
<evidence type="ECO:0000256" key="2">
    <source>
        <dbReference type="ARBA" id="ARBA00022840"/>
    </source>
</evidence>
<accession>A0A4V2YPH3</accession>
<keyword evidence="6" id="KW-0132">Cell division</keyword>
<feature type="domain" description="FtsK" evidence="5">
    <location>
        <begin position="1024"/>
        <end position="1215"/>
    </location>
</feature>
<dbReference type="Pfam" id="PF01580">
    <property type="entry name" value="FtsK_SpoIIIE"/>
    <property type="match status" value="2"/>
</dbReference>
<keyword evidence="4" id="KW-0175">Coiled coil</keyword>